<protein>
    <recommendedName>
        <fullName evidence="4">Peptidase M13 N-terminal domain-containing protein</fullName>
    </recommendedName>
</protein>
<feature type="transmembrane region" description="Helical" evidence="3">
    <location>
        <begin position="59"/>
        <end position="81"/>
    </location>
</feature>
<feature type="domain" description="Peptidase M13 N-terminal" evidence="4">
    <location>
        <begin position="123"/>
        <end position="182"/>
    </location>
</feature>
<sequence length="197" mass="22702">MDYRPFRMTRYSNADFTDDDSINSVQFTDSKFGISTTATHVRYHAGSSLWKQRSRLEKALLALGTILIFVILVLAIVVHTLEHRLLSAKNFHIEMVEKQPCVSKECVHIADRILQSMDPTVDPCEDFYAYSCKGWIQNNPLPDGKTQWGTFSKLDQQNQQIIKRVLEKPLEQLKSKAEQKARCTMNPAWTSTIPWRP</sequence>
<gene>
    <name evidence="5" type="ORF">WA026_016824</name>
</gene>
<evidence type="ECO:0000313" key="5">
    <source>
        <dbReference type="EMBL" id="KAK9886550.1"/>
    </source>
</evidence>
<dbReference type="InterPro" id="IPR000718">
    <property type="entry name" value="Peptidase_M13"/>
</dbReference>
<dbReference type="PROSITE" id="PS51885">
    <property type="entry name" value="NEPRILYSIN"/>
    <property type="match status" value="1"/>
</dbReference>
<dbReference type="AlphaFoldDB" id="A0AAW1V2V5"/>
<evidence type="ECO:0000256" key="3">
    <source>
        <dbReference type="SAM" id="Phobius"/>
    </source>
</evidence>
<proteinExistence type="inferred from homology"/>
<dbReference type="PANTHER" id="PTHR11733">
    <property type="entry name" value="ZINC METALLOPROTEASE FAMILY M13 NEPRILYSIN-RELATED"/>
    <property type="match status" value="1"/>
</dbReference>
<keyword evidence="6" id="KW-1185">Reference proteome</keyword>
<comment type="caution">
    <text evidence="5">The sequence shown here is derived from an EMBL/GenBank/DDBJ whole genome shotgun (WGS) entry which is preliminary data.</text>
</comment>
<comment type="similarity">
    <text evidence="2">Belongs to the peptidase M13 family.</text>
</comment>
<comment type="subcellular location">
    <subcellularLocation>
        <location evidence="1">Cell membrane</location>
        <topology evidence="1">Single-pass type II membrane protein</topology>
    </subcellularLocation>
</comment>
<dbReference type="SUPFAM" id="SSF55486">
    <property type="entry name" value="Metalloproteases ('zincins'), catalytic domain"/>
    <property type="match status" value="1"/>
</dbReference>
<dbReference type="GO" id="GO:0005886">
    <property type="term" value="C:plasma membrane"/>
    <property type="evidence" value="ECO:0007669"/>
    <property type="project" value="UniProtKB-SubCell"/>
</dbReference>
<dbReference type="GO" id="GO:0004222">
    <property type="term" value="F:metalloendopeptidase activity"/>
    <property type="evidence" value="ECO:0007669"/>
    <property type="project" value="InterPro"/>
</dbReference>
<dbReference type="GO" id="GO:0016485">
    <property type="term" value="P:protein processing"/>
    <property type="evidence" value="ECO:0007669"/>
    <property type="project" value="TreeGrafter"/>
</dbReference>
<keyword evidence="3" id="KW-1133">Transmembrane helix</keyword>
<organism evidence="5 6">
    <name type="scientific">Henosepilachna vigintioctopunctata</name>
    <dbReference type="NCBI Taxonomy" id="420089"/>
    <lineage>
        <taxon>Eukaryota</taxon>
        <taxon>Metazoa</taxon>
        <taxon>Ecdysozoa</taxon>
        <taxon>Arthropoda</taxon>
        <taxon>Hexapoda</taxon>
        <taxon>Insecta</taxon>
        <taxon>Pterygota</taxon>
        <taxon>Neoptera</taxon>
        <taxon>Endopterygota</taxon>
        <taxon>Coleoptera</taxon>
        <taxon>Polyphaga</taxon>
        <taxon>Cucujiformia</taxon>
        <taxon>Coccinelloidea</taxon>
        <taxon>Coccinellidae</taxon>
        <taxon>Epilachninae</taxon>
        <taxon>Epilachnini</taxon>
        <taxon>Henosepilachna</taxon>
    </lineage>
</organism>
<dbReference type="PANTHER" id="PTHR11733:SF167">
    <property type="entry name" value="FI17812P1-RELATED"/>
    <property type="match status" value="1"/>
</dbReference>
<keyword evidence="3" id="KW-0812">Transmembrane</keyword>
<reference evidence="5 6" key="1">
    <citation type="submission" date="2023-03" db="EMBL/GenBank/DDBJ databases">
        <title>Genome insight into feeding habits of ladybird beetles.</title>
        <authorList>
            <person name="Li H.-S."/>
            <person name="Huang Y.-H."/>
            <person name="Pang H."/>
        </authorList>
    </citation>
    <scope>NUCLEOTIDE SEQUENCE [LARGE SCALE GENOMIC DNA]</scope>
    <source>
        <strain evidence="5">SYSU_2023b</strain>
        <tissue evidence="5">Whole body</tissue>
    </source>
</reference>
<dbReference type="Gene3D" id="3.40.390.10">
    <property type="entry name" value="Collagenase (Catalytic Domain)"/>
    <property type="match status" value="1"/>
</dbReference>
<dbReference type="EMBL" id="JARQZJ010000100">
    <property type="protein sequence ID" value="KAK9886550.1"/>
    <property type="molecule type" value="Genomic_DNA"/>
</dbReference>
<name>A0AAW1V2V5_9CUCU</name>
<evidence type="ECO:0000313" key="6">
    <source>
        <dbReference type="Proteomes" id="UP001431783"/>
    </source>
</evidence>
<keyword evidence="3" id="KW-0472">Membrane</keyword>
<dbReference type="Proteomes" id="UP001431783">
    <property type="component" value="Unassembled WGS sequence"/>
</dbReference>
<evidence type="ECO:0000256" key="2">
    <source>
        <dbReference type="ARBA" id="ARBA00007357"/>
    </source>
</evidence>
<accession>A0AAW1V2V5</accession>
<evidence type="ECO:0000256" key="1">
    <source>
        <dbReference type="ARBA" id="ARBA00004401"/>
    </source>
</evidence>
<dbReference type="Pfam" id="PF05649">
    <property type="entry name" value="Peptidase_M13_N"/>
    <property type="match status" value="1"/>
</dbReference>
<dbReference type="InterPro" id="IPR024079">
    <property type="entry name" value="MetalloPept_cat_dom_sf"/>
</dbReference>
<dbReference type="InterPro" id="IPR008753">
    <property type="entry name" value="Peptidase_M13_N"/>
</dbReference>
<evidence type="ECO:0000259" key="4">
    <source>
        <dbReference type="Pfam" id="PF05649"/>
    </source>
</evidence>